<dbReference type="EMBL" id="ASHM01023243">
    <property type="protein sequence ID" value="PNX71390.1"/>
    <property type="molecule type" value="Genomic_DNA"/>
</dbReference>
<dbReference type="AlphaFoldDB" id="A0A2K3KYN1"/>
<evidence type="ECO:0000313" key="3">
    <source>
        <dbReference type="Proteomes" id="UP000236291"/>
    </source>
</evidence>
<protein>
    <submittedName>
        <fullName evidence="2">Ribonuclease H</fullName>
    </submittedName>
</protein>
<dbReference type="CDD" id="cd01650">
    <property type="entry name" value="RT_nLTR_like"/>
    <property type="match status" value="1"/>
</dbReference>
<dbReference type="Pfam" id="PF00078">
    <property type="entry name" value="RVT_1"/>
    <property type="match status" value="1"/>
</dbReference>
<name>A0A2K3KYN1_TRIPR</name>
<dbReference type="PROSITE" id="PS50878">
    <property type="entry name" value="RT_POL"/>
    <property type="match status" value="1"/>
</dbReference>
<accession>A0A2K3KYN1</accession>
<dbReference type="Proteomes" id="UP000236291">
    <property type="component" value="Unassembled WGS sequence"/>
</dbReference>
<dbReference type="InterPro" id="IPR000477">
    <property type="entry name" value="RT_dom"/>
</dbReference>
<dbReference type="InterPro" id="IPR043502">
    <property type="entry name" value="DNA/RNA_pol_sf"/>
</dbReference>
<evidence type="ECO:0000259" key="1">
    <source>
        <dbReference type="PROSITE" id="PS50878"/>
    </source>
</evidence>
<comment type="caution">
    <text evidence="2">The sequence shown here is derived from an EMBL/GenBank/DDBJ whole genome shotgun (WGS) entry which is preliminary data.</text>
</comment>
<feature type="domain" description="Reverse transcriptase" evidence="1">
    <location>
        <begin position="330"/>
        <end position="441"/>
    </location>
</feature>
<dbReference type="PANTHER" id="PTHR31635:SF196">
    <property type="entry name" value="REVERSE TRANSCRIPTASE DOMAIN-CONTAINING PROTEIN-RELATED"/>
    <property type="match status" value="1"/>
</dbReference>
<dbReference type="STRING" id="57577.A0A2K3KYN1"/>
<dbReference type="PANTHER" id="PTHR31635">
    <property type="entry name" value="REVERSE TRANSCRIPTASE DOMAIN-CONTAINING PROTEIN-RELATED"/>
    <property type="match status" value="1"/>
</dbReference>
<evidence type="ECO:0000313" key="2">
    <source>
        <dbReference type="EMBL" id="PNX71390.1"/>
    </source>
</evidence>
<dbReference type="SUPFAM" id="SSF56672">
    <property type="entry name" value="DNA/RNA polymerases"/>
    <property type="match status" value="1"/>
</dbReference>
<organism evidence="2 3">
    <name type="scientific">Trifolium pratense</name>
    <name type="common">Red clover</name>
    <dbReference type="NCBI Taxonomy" id="57577"/>
    <lineage>
        <taxon>Eukaryota</taxon>
        <taxon>Viridiplantae</taxon>
        <taxon>Streptophyta</taxon>
        <taxon>Embryophyta</taxon>
        <taxon>Tracheophyta</taxon>
        <taxon>Spermatophyta</taxon>
        <taxon>Magnoliopsida</taxon>
        <taxon>eudicotyledons</taxon>
        <taxon>Gunneridae</taxon>
        <taxon>Pentapetalae</taxon>
        <taxon>rosids</taxon>
        <taxon>fabids</taxon>
        <taxon>Fabales</taxon>
        <taxon>Fabaceae</taxon>
        <taxon>Papilionoideae</taxon>
        <taxon>50 kb inversion clade</taxon>
        <taxon>NPAAA clade</taxon>
        <taxon>Hologalegina</taxon>
        <taxon>IRL clade</taxon>
        <taxon>Trifolieae</taxon>
        <taxon>Trifolium</taxon>
    </lineage>
</organism>
<reference evidence="2 3" key="1">
    <citation type="journal article" date="2014" name="Am. J. Bot.">
        <title>Genome assembly and annotation for red clover (Trifolium pratense; Fabaceae).</title>
        <authorList>
            <person name="Istvanek J."/>
            <person name="Jaros M."/>
            <person name="Krenek A."/>
            <person name="Repkova J."/>
        </authorList>
    </citation>
    <scope>NUCLEOTIDE SEQUENCE [LARGE SCALE GENOMIC DNA]</scope>
    <source>
        <strain evidence="3">cv. Tatra</strain>
        <tissue evidence="2">Young leaves</tissue>
    </source>
</reference>
<reference evidence="2 3" key="2">
    <citation type="journal article" date="2017" name="Front. Plant Sci.">
        <title>Gene Classification and Mining of Molecular Markers Useful in Red Clover (Trifolium pratense) Breeding.</title>
        <authorList>
            <person name="Istvanek J."/>
            <person name="Dluhosova J."/>
            <person name="Dluhos P."/>
            <person name="Patkova L."/>
            <person name="Nedelnik J."/>
            <person name="Repkova J."/>
        </authorList>
    </citation>
    <scope>NUCLEOTIDE SEQUENCE [LARGE SCALE GENOMIC DNA]</scope>
    <source>
        <strain evidence="3">cv. Tatra</strain>
        <tissue evidence="2">Young leaves</tissue>
    </source>
</reference>
<proteinExistence type="predicted"/>
<sequence length="441" mass="50524">MANQNPDLIFLMETKLLDSQYHFLTSYKDTYSTHTINCSVTGGGRAGGLALIWNHCNLNIQIMNRDLHYVDMSITTIHTNLNWRATGIYGTTKSQHYSKRFEQIWITDDQHYLITKAAWQTSQGDIKTRLQHTLDNLHGWGRTTFGVLPKKIKATQQALADLQLKPNNSSMTQQITDKEKELDDLLEKEEMWWSQRSRALWLTHGDKNTKFFHLKASQRRKKNRIESITDHMGNNHTEPEKIELVFLNHFQHLFNKQTTTNINDTVQVVKNRISQDMHDQLNQVFTEDEVFHAIKEMKGLAAPGPDGLPAKFYHTYWDIVGKDITEAVLQILNNDGSPAPFNSTHICLIPKTNNPSQPSDFRPISLCNVTLKIITKTIANRIKAILPAIISPNQSAFVPGRLITDNILIANELFHYLTQTTKKTGYVGIKTDMAKAYDRIE</sequence>
<gene>
    <name evidence="2" type="ORF">L195_g027267</name>
</gene>